<gene>
    <name evidence="2" type="ORF">DCAF_LOCUS10354</name>
</gene>
<evidence type="ECO:0008006" key="4">
    <source>
        <dbReference type="Google" id="ProtNLM"/>
    </source>
</evidence>
<name>A0AAV1RGL7_9ROSI</name>
<organism evidence="2 3">
    <name type="scientific">Dovyalis caffra</name>
    <dbReference type="NCBI Taxonomy" id="77055"/>
    <lineage>
        <taxon>Eukaryota</taxon>
        <taxon>Viridiplantae</taxon>
        <taxon>Streptophyta</taxon>
        <taxon>Embryophyta</taxon>
        <taxon>Tracheophyta</taxon>
        <taxon>Spermatophyta</taxon>
        <taxon>Magnoliopsida</taxon>
        <taxon>eudicotyledons</taxon>
        <taxon>Gunneridae</taxon>
        <taxon>Pentapetalae</taxon>
        <taxon>rosids</taxon>
        <taxon>fabids</taxon>
        <taxon>Malpighiales</taxon>
        <taxon>Salicaceae</taxon>
        <taxon>Flacourtieae</taxon>
        <taxon>Dovyalis</taxon>
    </lineage>
</organism>
<keyword evidence="3" id="KW-1185">Reference proteome</keyword>
<dbReference type="EMBL" id="CAWUPB010000983">
    <property type="protein sequence ID" value="CAK7335362.1"/>
    <property type="molecule type" value="Genomic_DNA"/>
</dbReference>
<protein>
    <recommendedName>
        <fullName evidence="4">Chromo domain-containing protein</fullName>
    </recommendedName>
</protein>
<evidence type="ECO:0000313" key="2">
    <source>
        <dbReference type="EMBL" id="CAK7335362.1"/>
    </source>
</evidence>
<dbReference type="Proteomes" id="UP001314170">
    <property type="component" value="Unassembled WGS sequence"/>
</dbReference>
<dbReference type="InterPro" id="IPR016197">
    <property type="entry name" value="Chromo-like_dom_sf"/>
</dbReference>
<feature type="region of interest" description="Disordered" evidence="1">
    <location>
        <begin position="1"/>
        <end position="23"/>
    </location>
</feature>
<sequence>MKIGRTRKETSQKELPDGSKAVRRWDCQDSDHRRFGQHKKNRRIEFLVKWAKNGELSWEKDTDLWQFEEK</sequence>
<evidence type="ECO:0000313" key="3">
    <source>
        <dbReference type="Proteomes" id="UP001314170"/>
    </source>
</evidence>
<evidence type="ECO:0000256" key="1">
    <source>
        <dbReference type="SAM" id="MobiDB-lite"/>
    </source>
</evidence>
<proteinExistence type="predicted"/>
<accession>A0AAV1RGL7</accession>
<comment type="caution">
    <text evidence="2">The sequence shown here is derived from an EMBL/GenBank/DDBJ whole genome shotgun (WGS) entry which is preliminary data.</text>
</comment>
<reference evidence="2 3" key="1">
    <citation type="submission" date="2024-01" db="EMBL/GenBank/DDBJ databases">
        <authorList>
            <person name="Waweru B."/>
        </authorList>
    </citation>
    <scope>NUCLEOTIDE SEQUENCE [LARGE SCALE GENOMIC DNA]</scope>
</reference>
<feature type="non-terminal residue" evidence="2">
    <location>
        <position position="70"/>
    </location>
</feature>
<dbReference type="AlphaFoldDB" id="A0AAV1RGL7"/>
<dbReference type="SUPFAM" id="SSF54160">
    <property type="entry name" value="Chromo domain-like"/>
    <property type="match status" value="1"/>
</dbReference>
<feature type="compositionally biased region" description="Basic and acidic residues" evidence="1">
    <location>
        <begin position="1"/>
        <end position="17"/>
    </location>
</feature>